<dbReference type="CDD" id="cd16935">
    <property type="entry name" value="HATPase_AgrC-ComD-like"/>
    <property type="match status" value="1"/>
</dbReference>
<evidence type="ECO:0000259" key="2">
    <source>
        <dbReference type="Pfam" id="PF14501"/>
    </source>
</evidence>
<dbReference type="SUPFAM" id="SSF55874">
    <property type="entry name" value="ATPase domain of HSP90 chaperone/DNA topoisomerase II/histidine kinase"/>
    <property type="match status" value="1"/>
</dbReference>
<organism evidence="3 4">
    <name type="scientific">Parablautia intestinalis</name>
    <dbReference type="NCBI Taxonomy" id="2320100"/>
    <lineage>
        <taxon>Bacteria</taxon>
        <taxon>Bacillati</taxon>
        <taxon>Bacillota</taxon>
        <taxon>Clostridia</taxon>
        <taxon>Lachnospirales</taxon>
        <taxon>Lachnospiraceae</taxon>
        <taxon>Parablautia</taxon>
    </lineage>
</organism>
<dbReference type="EMBL" id="RAYQ01000003">
    <property type="protein sequence ID" value="RKI93303.1"/>
    <property type="molecule type" value="Genomic_DNA"/>
</dbReference>
<feature type="transmembrane region" description="Helical" evidence="1">
    <location>
        <begin position="100"/>
        <end position="118"/>
    </location>
</feature>
<feature type="transmembrane region" description="Helical" evidence="1">
    <location>
        <begin position="52"/>
        <end position="70"/>
    </location>
</feature>
<dbReference type="PANTHER" id="PTHR40448:SF1">
    <property type="entry name" value="TWO-COMPONENT SENSOR HISTIDINE KINASE"/>
    <property type="match status" value="1"/>
</dbReference>
<evidence type="ECO:0000313" key="3">
    <source>
        <dbReference type="EMBL" id="RKI93303.1"/>
    </source>
</evidence>
<keyword evidence="1" id="KW-1133">Transmembrane helix</keyword>
<dbReference type="GO" id="GO:0042802">
    <property type="term" value="F:identical protein binding"/>
    <property type="evidence" value="ECO:0007669"/>
    <property type="project" value="TreeGrafter"/>
</dbReference>
<proteinExistence type="predicted"/>
<dbReference type="PANTHER" id="PTHR40448">
    <property type="entry name" value="TWO-COMPONENT SENSOR HISTIDINE KINASE"/>
    <property type="match status" value="1"/>
</dbReference>
<evidence type="ECO:0000256" key="1">
    <source>
        <dbReference type="SAM" id="Phobius"/>
    </source>
</evidence>
<dbReference type="Pfam" id="PF14501">
    <property type="entry name" value="HATPase_c_5"/>
    <property type="match status" value="1"/>
</dbReference>
<evidence type="ECO:0000313" key="4">
    <source>
        <dbReference type="Proteomes" id="UP000280696"/>
    </source>
</evidence>
<comment type="caution">
    <text evidence="3">The sequence shown here is derived from an EMBL/GenBank/DDBJ whole genome shotgun (WGS) entry which is preliminary data.</text>
</comment>
<feature type="transmembrane region" description="Helical" evidence="1">
    <location>
        <begin position="201"/>
        <end position="222"/>
    </location>
</feature>
<dbReference type="Proteomes" id="UP000280696">
    <property type="component" value="Unassembled WGS sequence"/>
</dbReference>
<keyword evidence="1" id="KW-0472">Membrane</keyword>
<sequence>MQYYRHVPEDAEGKINMNPEDFIFYSFIIFGIIAAIFVYAALSLFIRIKKSWWRRGFLLFACWLTTIMVIFSGDLINLSVSIIFFLAALWCACEGTLLKRITLGLLFSSAISAFNGFYDNCIGFLAHCGGMDTLYSNLYLIGRLFFAVILYLSIRVRKPRQDFELSSPLWRLMLLLTLSPLGIMISLILLRSPYMRIGETILSDSALFLLVILSFAVLLRALTVLEKQQRLEQENMLALQNQRYYKTMEQQQFETRKLRHDLSNHLQILLALPEDQKDAYIKEMLARPAFGQILTWCGDTTINIILTVKEELMRQNNILFLAKVDIKDELPFDRSDLCAIFANALDNAVEACVALTEGEREIHLDAAAQKGVLAVNIRNSCQSVSVTKDFPKTTKKDAKNHGLGLRSIQETVNKYDGNMEIKQKKNSFNLFLYLPIPVTP</sequence>
<dbReference type="InterPro" id="IPR036890">
    <property type="entry name" value="HATPase_C_sf"/>
</dbReference>
<dbReference type="AlphaFoldDB" id="A0A3A9B0I0"/>
<protein>
    <submittedName>
        <fullName evidence="3">ATP-binding protein</fullName>
    </submittedName>
</protein>
<feature type="transmembrane region" description="Helical" evidence="1">
    <location>
        <begin position="168"/>
        <end position="189"/>
    </location>
</feature>
<dbReference type="Gene3D" id="3.30.565.10">
    <property type="entry name" value="Histidine kinase-like ATPase, C-terminal domain"/>
    <property type="match status" value="1"/>
</dbReference>
<feature type="transmembrane region" description="Helical" evidence="1">
    <location>
        <begin position="22"/>
        <end position="45"/>
    </location>
</feature>
<feature type="transmembrane region" description="Helical" evidence="1">
    <location>
        <begin position="138"/>
        <end position="156"/>
    </location>
</feature>
<feature type="domain" description="Sensor histidine kinase NatK-like C-terminal" evidence="2">
    <location>
        <begin position="335"/>
        <end position="434"/>
    </location>
</feature>
<dbReference type="OrthoDB" id="3173688at2"/>
<gene>
    <name evidence="3" type="ORF">D7V94_04920</name>
</gene>
<keyword evidence="4" id="KW-1185">Reference proteome</keyword>
<keyword evidence="1" id="KW-0812">Transmembrane</keyword>
<accession>A0A3A9B0I0</accession>
<dbReference type="GO" id="GO:0005524">
    <property type="term" value="F:ATP binding"/>
    <property type="evidence" value="ECO:0007669"/>
    <property type="project" value="UniProtKB-KW"/>
</dbReference>
<keyword evidence="3" id="KW-0547">Nucleotide-binding</keyword>
<feature type="transmembrane region" description="Helical" evidence="1">
    <location>
        <begin position="76"/>
        <end position="93"/>
    </location>
</feature>
<name>A0A3A9B0I0_9FIRM</name>
<keyword evidence="3" id="KW-0067">ATP-binding</keyword>
<reference evidence="3 4" key="1">
    <citation type="submission" date="2018-09" db="EMBL/GenBank/DDBJ databases">
        <title>Murine metabolic-syndrome-specific gut microbial biobank.</title>
        <authorList>
            <person name="Liu C."/>
        </authorList>
    </citation>
    <scope>NUCLEOTIDE SEQUENCE [LARGE SCALE GENOMIC DNA]</scope>
    <source>
        <strain evidence="3 4">0.1xD8-82</strain>
    </source>
</reference>
<dbReference type="InterPro" id="IPR032834">
    <property type="entry name" value="NatK-like_C"/>
</dbReference>